<feature type="domain" description="Antitoxin SocA-like Panacea" evidence="1">
    <location>
        <begin position="33"/>
        <end position="145"/>
    </location>
</feature>
<evidence type="ECO:0000313" key="3">
    <source>
        <dbReference type="Proteomes" id="UP000279962"/>
    </source>
</evidence>
<protein>
    <submittedName>
        <fullName evidence="2">DUF4065 domain-containing protein</fullName>
    </submittedName>
</protein>
<evidence type="ECO:0000313" key="2">
    <source>
        <dbReference type="EMBL" id="AYO52782.1"/>
    </source>
</evidence>
<reference evidence="2 3" key="1">
    <citation type="submission" date="2018-10" db="EMBL/GenBank/DDBJ databases">
        <title>The complete genome of Acinetobacter wuhouensis strain WCHAW010062.</title>
        <authorList>
            <person name="Hu Y."/>
            <person name="Long H."/>
            <person name="Feng Y."/>
            <person name="Zong Z."/>
        </authorList>
    </citation>
    <scope>NUCLEOTIDE SEQUENCE [LARGE SCALE GENOMIC DNA]</scope>
    <source>
        <strain evidence="2 3">WCHAW010062</strain>
    </source>
</reference>
<accession>A0A3G2SYL1</accession>
<name>A0A3G2SYL1_9GAMM</name>
<gene>
    <name evidence="2" type="ORF">CDG68_03360</name>
</gene>
<dbReference type="Proteomes" id="UP000279962">
    <property type="component" value="Chromosome"/>
</dbReference>
<organism evidence="2 3">
    <name type="scientific">Acinetobacter wuhouensis</name>
    <dbReference type="NCBI Taxonomy" id="1879050"/>
    <lineage>
        <taxon>Bacteria</taxon>
        <taxon>Pseudomonadati</taxon>
        <taxon>Pseudomonadota</taxon>
        <taxon>Gammaproteobacteria</taxon>
        <taxon>Moraxellales</taxon>
        <taxon>Moraxellaceae</taxon>
        <taxon>Acinetobacter</taxon>
    </lineage>
</organism>
<dbReference type="AlphaFoldDB" id="A0A3G2SYL1"/>
<dbReference type="Pfam" id="PF13274">
    <property type="entry name" value="SocA_Panacea"/>
    <property type="match status" value="1"/>
</dbReference>
<dbReference type="InterPro" id="IPR025272">
    <property type="entry name" value="SocA_Panacea"/>
</dbReference>
<proteinExistence type="predicted"/>
<sequence>MNNKRLSSIDVANYIVDYVNSTLKKKNLTPIKLQKILYYVYVNCLVKYEVSIFDEKIEKWKFGPVVSSVYHSFKIHGTSHIESTADSYKFSDNADGGFSFEIIPFDRTNVELSPFINEINSTIVKYIDKGPFELVELTHQEEPWKKYENQILSGAKGLVYTDREILNYFKK</sequence>
<dbReference type="RefSeq" id="WP_087552129.1">
    <property type="nucleotide sequence ID" value="NZ_CP033133.1"/>
</dbReference>
<dbReference type="EMBL" id="CP033133">
    <property type="protein sequence ID" value="AYO52782.1"/>
    <property type="molecule type" value="Genomic_DNA"/>
</dbReference>
<evidence type="ECO:0000259" key="1">
    <source>
        <dbReference type="Pfam" id="PF13274"/>
    </source>
</evidence>